<dbReference type="RefSeq" id="WP_316703047.1">
    <property type="nucleotide sequence ID" value="NZ_CP136336.1"/>
</dbReference>
<keyword evidence="2" id="KW-1185">Reference proteome</keyword>
<dbReference type="SUPFAM" id="SSF53448">
    <property type="entry name" value="Nucleotide-diphospho-sugar transferases"/>
    <property type="match status" value="1"/>
</dbReference>
<name>A0ABZ0D082_9BURK</name>
<proteinExistence type="predicted"/>
<accession>A0ABZ0D082</accession>
<protein>
    <submittedName>
        <fullName evidence="1">Glycosyltransferase</fullName>
    </submittedName>
</protein>
<evidence type="ECO:0000313" key="2">
    <source>
        <dbReference type="Proteomes" id="UP001303946"/>
    </source>
</evidence>
<evidence type="ECO:0000313" key="1">
    <source>
        <dbReference type="EMBL" id="WOB10146.1"/>
    </source>
</evidence>
<dbReference type="Proteomes" id="UP001303946">
    <property type="component" value="Chromosome"/>
</dbReference>
<sequence>MQITTLIPAYKEAYLPELLQCLRSQSHKAGKIIFSDDSPGGIYRATLFSDELAPLRQGLEIECVEGPRKGGGYANMLHLLKVWNARTELLHLLLDDDVIYPEFYERHLIAHASVKLSCSVSRRWSADEQGRPLKSDLPLPPAVARHPNRLLTLDAGVVFATTAIEGKNWLGEFSNAVFHADTLPALLHPSFGTVSYAGLWDLGAFMAASLVGPVGYVHEHLGYFRTGPAGNSSKFFGPYMKSAFLGYVALVMGGAEIGRYTPEQARAAYGRLGPVLAQYYGSQDDMKPFIALMPALAQGDALAEASFRELWKAFLRTHDF</sequence>
<reference evidence="1 2" key="1">
    <citation type="submission" date="2023-10" db="EMBL/GenBank/DDBJ databases">
        <title>Bacteria for the degradation of biodegradable plastic PBAT(Polybutylene adipate terephthalate).</title>
        <authorList>
            <person name="Weon H.-Y."/>
            <person name="Yeon J."/>
        </authorList>
    </citation>
    <scope>NUCLEOTIDE SEQUENCE [LARGE SCALE GENOMIC DNA]</scope>
    <source>
        <strain evidence="1 2">SBD 7-3</strain>
    </source>
</reference>
<dbReference type="InterPro" id="IPR029044">
    <property type="entry name" value="Nucleotide-diphossugar_trans"/>
</dbReference>
<gene>
    <name evidence="1" type="ORF">RXV79_08775</name>
</gene>
<dbReference type="EMBL" id="CP136336">
    <property type="protein sequence ID" value="WOB10146.1"/>
    <property type="molecule type" value="Genomic_DNA"/>
</dbReference>
<dbReference type="Gene3D" id="3.90.550.10">
    <property type="entry name" value="Spore Coat Polysaccharide Biosynthesis Protein SpsA, Chain A"/>
    <property type="match status" value="1"/>
</dbReference>
<organism evidence="1 2">
    <name type="scientific">Piscinibacter gummiphilus</name>
    <dbReference type="NCBI Taxonomy" id="946333"/>
    <lineage>
        <taxon>Bacteria</taxon>
        <taxon>Pseudomonadati</taxon>
        <taxon>Pseudomonadota</taxon>
        <taxon>Betaproteobacteria</taxon>
        <taxon>Burkholderiales</taxon>
        <taxon>Sphaerotilaceae</taxon>
        <taxon>Piscinibacter</taxon>
    </lineage>
</organism>